<name>A0A1M7HWT0_9RHOB</name>
<dbReference type="Proteomes" id="UP000184444">
    <property type="component" value="Unassembled WGS sequence"/>
</dbReference>
<feature type="signal peptide" evidence="5">
    <location>
        <begin position="1"/>
        <end position="34"/>
    </location>
</feature>
<evidence type="ECO:0000256" key="2">
    <source>
        <dbReference type="ARBA" id="ARBA00009477"/>
    </source>
</evidence>
<dbReference type="GO" id="GO:1990281">
    <property type="term" value="C:efflux pump complex"/>
    <property type="evidence" value="ECO:0007669"/>
    <property type="project" value="TreeGrafter"/>
</dbReference>
<protein>
    <submittedName>
        <fullName evidence="8">RND family efflux transporter, MFP subunit</fullName>
    </submittedName>
</protein>
<evidence type="ECO:0000259" key="7">
    <source>
        <dbReference type="Pfam" id="PF25967"/>
    </source>
</evidence>
<keyword evidence="4" id="KW-0175">Coiled coil</keyword>
<feature type="domain" description="Multidrug resistance protein MdtA-like barrel-sandwich hybrid" evidence="6">
    <location>
        <begin position="81"/>
        <end position="214"/>
    </location>
</feature>
<comment type="subcellular location">
    <subcellularLocation>
        <location evidence="1">Cell envelope</location>
    </subcellularLocation>
</comment>
<evidence type="ECO:0000259" key="6">
    <source>
        <dbReference type="Pfam" id="PF25917"/>
    </source>
</evidence>
<dbReference type="GO" id="GO:0015562">
    <property type="term" value="F:efflux transmembrane transporter activity"/>
    <property type="evidence" value="ECO:0007669"/>
    <property type="project" value="TreeGrafter"/>
</dbReference>
<dbReference type="PANTHER" id="PTHR30469">
    <property type="entry name" value="MULTIDRUG RESISTANCE PROTEIN MDTA"/>
    <property type="match status" value="1"/>
</dbReference>
<gene>
    <name evidence="8" type="ORF">SAMN05444389_10760</name>
</gene>
<dbReference type="Gene3D" id="2.40.30.170">
    <property type="match status" value="1"/>
</dbReference>
<dbReference type="STRING" id="53463.SAMN05444389_10760"/>
<evidence type="ECO:0000256" key="4">
    <source>
        <dbReference type="SAM" id="Coils"/>
    </source>
</evidence>
<evidence type="ECO:0000256" key="3">
    <source>
        <dbReference type="ARBA" id="ARBA00022448"/>
    </source>
</evidence>
<evidence type="ECO:0000313" key="9">
    <source>
        <dbReference type="Proteomes" id="UP000184444"/>
    </source>
</evidence>
<evidence type="ECO:0000256" key="5">
    <source>
        <dbReference type="SAM" id="SignalP"/>
    </source>
</evidence>
<dbReference type="InterPro" id="IPR006143">
    <property type="entry name" value="RND_pump_MFP"/>
</dbReference>
<organism evidence="8 9">
    <name type="scientific">Paracoccus solventivorans</name>
    <dbReference type="NCBI Taxonomy" id="53463"/>
    <lineage>
        <taxon>Bacteria</taxon>
        <taxon>Pseudomonadati</taxon>
        <taxon>Pseudomonadota</taxon>
        <taxon>Alphaproteobacteria</taxon>
        <taxon>Rhodobacterales</taxon>
        <taxon>Paracoccaceae</taxon>
        <taxon>Paracoccus</taxon>
    </lineage>
</organism>
<comment type="similarity">
    <text evidence="2">Belongs to the membrane fusion protein (MFP) (TC 8.A.1) family.</text>
</comment>
<dbReference type="Gene3D" id="2.40.420.20">
    <property type="match status" value="1"/>
</dbReference>
<evidence type="ECO:0000256" key="1">
    <source>
        <dbReference type="ARBA" id="ARBA00004196"/>
    </source>
</evidence>
<keyword evidence="5" id="KW-0732">Signal</keyword>
<accession>A0A1M7HWT0</accession>
<proteinExistence type="inferred from homology"/>
<dbReference type="PANTHER" id="PTHR30469:SF15">
    <property type="entry name" value="HLYD FAMILY OF SECRETION PROTEINS"/>
    <property type="match status" value="1"/>
</dbReference>
<feature type="domain" description="Multidrug resistance protein MdtA-like C-terminal permuted SH3" evidence="7">
    <location>
        <begin position="303"/>
        <end position="366"/>
    </location>
</feature>
<dbReference type="Gene3D" id="1.10.287.470">
    <property type="entry name" value="Helix hairpin bin"/>
    <property type="match status" value="1"/>
</dbReference>
<dbReference type="EMBL" id="FRCK01000007">
    <property type="protein sequence ID" value="SHM32920.1"/>
    <property type="molecule type" value="Genomic_DNA"/>
</dbReference>
<dbReference type="InterPro" id="IPR058627">
    <property type="entry name" value="MdtA-like_C"/>
</dbReference>
<dbReference type="Gene3D" id="2.40.50.100">
    <property type="match status" value="1"/>
</dbReference>
<evidence type="ECO:0000313" key="8">
    <source>
        <dbReference type="EMBL" id="SHM32920.1"/>
    </source>
</evidence>
<dbReference type="AlphaFoldDB" id="A0A1M7HWT0"/>
<keyword evidence="9" id="KW-1185">Reference proteome</keyword>
<dbReference type="Pfam" id="PF25917">
    <property type="entry name" value="BSH_RND"/>
    <property type="match status" value="1"/>
</dbReference>
<dbReference type="NCBIfam" id="TIGR01730">
    <property type="entry name" value="RND_mfp"/>
    <property type="match status" value="1"/>
</dbReference>
<keyword evidence="3" id="KW-0813">Transport</keyword>
<dbReference type="InterPro" id="IPR058625">
    <property type="entry name" value="MdtA-like_BSH"/>
</dbReference>
<sequence>MRNTRPAPSRPCPALFRPALALALALGLAAPAVALELPFGRDTAPAAAPAPRPVVTEIVAPNDSAAGRSVPGVITAATEVQMAFQTLGRMIARPVDVGDRVDAGQVLARLDPEDLAGNTRAAEASLTAAQVNLTTARNTAERARSLSERNVASAAQLEQAEQALSAARSAVDQAQARLESARDAEGYAVMTAPISGVVSAVRATPGAVVAAGDPILTLSSEDKLEATIDLTEAQLQGIERGTECLIFRDDQADEPVRGHVSRISPVADRQTRTRRVYITLPPGSSFRLGSLVRVRRADDSTAALTVPAEALVAEPPGGVAVWIVRRTGPDAATVTRRPVTIGARIGARIEVTDGLAPGDEVVIRGVHSLAEGQQVGRKVEP</sequence>
<feature type="chain" id="PRO_5012252268" evidence="5">
    <location>
        <begin position="35"/>
        <end position="381"/>
    </location>
</feature>
<feature type="coiled-coil region" evidence="4">
    <location>
        <begin position="143"/>
        <end position="184"/>
    </location>
</feature>
<dbReference type="SUPFAM" id="SSF111369">
    <property type="entry name" value="HlyD-like secretion proteins"/>
    <property type="match status" value="1"/>
</dbReference>
<reference evidence="9" key="1">
    <citation type="submission" date="2016-11" db="EMBL/GenBank/DDBJ databases">
        <authorList>
            <person name="Varghese N."/>
            <person name="Submissions S."/>
        </authorList>
    </citation>
    <scope>NUCLEOTIDE SEQUENCE [LARGE SCALE GENOMIC DNA]</scope>
    <source>
        <strain evidence="9">DSM 6637</strain>
    </source>
</reference>
<dbReference type="RefSeq" id="WP_234952054.1">
    <property type="nucleotide sequence ID" value="NZ_FRCK01000007.1"/>
</dbReference>
<dbReference type="Pfam" id="PF25967">
    <property type="entry name" value="RND-MFP_C"/>
    <property type="match status" value="1"/>
</dbReference>